<protein>
    <submittedName>
        <fullName evidence="2">Uncharacterized protein</fullName>
    </submittedName>
</protein>
<keyword evidence="1" id="KW-0472">Membrane</keyword>
<reference evidence="2" key="1">
    <citation type="journal article" date="2020" name="mSystems">
        <title>Genome- and Community-Level Interaction Insights into Carbon Utilization and Element Cycling Functions of Hydrothermarchaeota in Hydrothermal Sediment.</title>
        <authorList>
            <person name="Zhou Z."/>
            <person name="Liu Y."/>
            <person name="Xu W."/>
            <person name="Pan J."/>
            <person name="Luo Z.H."/>
            <person name="Li M."/>
        </authorList>
    </citation>
    <scope>NUCLEOTIDE SEQUENCE [LARGE SCALE GENOMIC DNA]</scope>
    <source>
        <strain evidence="2">SpSt-16</strain>
    </source>
</reference>
<sequence length="65" mass="7455">MISDSTKRTYHDALIYIFSGSSIVFMAVAVLFIYIEKYIQSLLSFVIGLIFLSGALSLLRERIYR</sequence>
<proteinExistence type="predicted"/>
<gene>
    <name evidence="2" type="ORF">ENO77_04535</name>
</gene>
<comment type="caution">
    <text evidence="2">The sequence shown here is derived from an EMBL/GenBank/DDBJ whole genome shotgun (WGS) entry which is preliminary data.</text>
</comment>
<keyword evidence="1" id="KW-0812">Transmembrane</keyword>
<feature type="transmembrane region" description="Helical" evidence="1">
    <location>
        <begin position="41"/>
        <end position="59"/>
    </location>
</feature>
<organism evidence="2">
    <name type="scientific">Ignisphaera aggregans</name>
    <dbReference type="NCBI Taxonomy" id="334771"/>
    <lineage>
        <taxon>Archaea</taxon>
        <taxon>Thermoproteota</taxon>
        <taxon>Thermoprotei</taxon>
        <taxon>Desulfurococcales</taxon>
        <taxon>Desulfurococcaceae</taxon>
        <taxon>Ignisphaera</taxon>
    </lineage>
</organism>
<name>A0A7C2VMM8_9CREN</name>
<evidence type="ECO:0000256" key="1">
    <source>
        <dbReference type="SAM" id="Phobius"/>
    </source>
</evidence>
<accession>A0A7C2VMM8</accession>
<keyword evidence="1" id="KW-1133">Transmembrane helix</keyword>
<dbReference type="AlphaFoldDB" id="A0A7C2VMM8"/>
<evidence type="ECO:0000313" key="2">
    <source>
        <dbReference type="EMBL" id="HEW53407.1"/>
    </source>
</evidence>
<dbReference type="EMBL" id="DSGT01000012">
    <property type="protein sequence ID" value="HEW53407.1"/>
    <property type="molecule type" value="Genomic_DNA"/>
</dbReference>
<feature type="transmembrane region" description="Helical" evidence="1">
    <location>
        <begin position="12"/>
        <end position="35"/>
    </location>
</feature>